<dbReference type="STRING" id="4999.A0A1Y1UI91"/>
<evidence type="ECO:0000313" key="8">
    <source>
        <dbReference type="EMBL" id="ORX37783.1"/>
    </source>
</evidence>
<evidence type="ECO:0000256" key="2">
    <source>
        <dbReference type="ARBA" id="ARBA00009085"/>
    </source>
</evidence>
<keyword evidence="9" id="KW-1185">Reference proteome</keyword>
<dbReference type="InterPro" id="IPR028889">
    <property type="entry name" value="USP"/>
</dbReference>
<proteinExistence type="inferred from homology"/>
<feature type="domain" description="USP" evidence="7">
    <location>
        <begin position="39"/>
        <end position="529"/>
    </location>
</feature>
<keyword evidence="5" id="KW-0833">Ubl conjugation pathway</keyword>
<evidence type="ECO:0000313" key="9">
    <source>
        <dbReference type="Proteomes" id="UP000193218"/>
    </source>
</evidence>
<dbReference type="EC" id="3.4.19.12" evidence="5"/>
<comment type="catalytic activity">
    <reaction evidence="1 5">
        <text>Thiol-dependent hydrolysis of ester, thioester, amide, peptide and isopeptide bonds formed by the C-terminal Gly of ubiquitin (a 76-residue protein attached to proteins as an intracellular targeting signal).</text>
        <dbReference type="EC" id="3.4.19.12"/>
    </reaction>
</comment>
<dbReference type="GO" id="GO:0005829">
    <property type="term" value="C:cytosol"/>
    <property type="evidence" value="ECO:0007669"/>
    <property type="project" value="TreeGrafter"/>
</dbReference>
<keyword evidence="5" id="KW-0788">Thiol protease</keyword>
<organism evidence="8 9">
    <name type="scientific">Kockovaella imperatae</name>
    <dbReference type="NCBI Taxonomy" id="4999"/>
    <lineage>
        <taxon>Eukaryota</taxon>
        <taxon>Fungi</taxon>
        <taxon>Dikarya</taxon>
        <taxon>Basidiomycota</taxon>
        <taxon>Agaricomycotina</taxon>
        <taxon>Tremellomycetes</taxon>
        <taxon>Tremellales</taxon>
        <taxon>Cuniculitremaceae</taxon>
        <taxon>Kockovaella</taxon>
    </lineage>
</organism>
<dbReference type="CDD" id="cd02663">
    <property type="entry name" value="Peptidase_C19G"/>
    <property type="match status" value="1"/>
</dbReference>
<dbReference type="PANTHER" id="PTHR24006:SF733">
    <property type="entry name" value="RE52890P"/>
    <property type="match status" value="1"/>
</dbReference>
<feature type="compositionally biased region" description="Low complexity" evidence="6">
    <location>
        <begin position="685"/>
        <end position="702"/>
    </location>
</feature>
<dbReference type="PROSITE" id="PS50235">
    <property type="entry name" value="USP_3"/>
    <property type="match status" value="1"/>
</dbReference>
<dbReference type="Pfam" id="PF00443">
    <property type="entry name" value="UCH"/>
    <property type="match status" value="1"/>
</dbReference>
<dbReference type="PROSITE" id="PS00972">
    <property type="entry name" value="USP_1"/>
    <property type="match status" value="1"/>
</dbReference>
<feature type="region of interest" description="Disordered" evidence="6">
    <location>
        <begin position="74"/>
        <end position="178"/>
    </location>
</feature>
<protein>
    <recommendedName>
        <fullName evidence="5">Ubiquitin carboxyl-terminal hydrolase</fullName>
        <ecNumber evidence="5">3.4.19.12</ecNumber>
    </recommendedName>
</protein>
<keyword evidence="3 5" id="KW-0645">Protease</keyword>
<dbReference type="AlphaFoldDB" id="A0A1Y1UI91"/>
<feature type="compositionally biased region" description="Pro residues" evidence="6">
    <location>
        <begin position="589"/>
        <end position="598"/>
    </location>
</feature>
<feature type="compositionally biased region" description="Polar residues" evidence="6">
    <location>
        <begin position="703"/>
        <end position="721"/>
    </location>
</feature>
<dbReference type="PROSITE" id="PS00973">
    <property type="entry name" value="USP_2"/>
    <property type="match status" value="1"/>
</dbReference>
<feature type="region of interest" description="Disordered" evidence="6">
    <location>
        <begin position="199"/>
        <end position="269"/>
    </location>
</feature>
<dbReference type="OrthoDB" id="27652at2759"/>
<dbReference type="EMBL" id="NBSH01000005">
    <property type="protein sequence ID" value="ORX37783.1"/>
    <property type="molecule type" value="Genomic_DNA"/>
</dbReference>
<dbReference type="RefSeq" id="XP_021871770.1">
    <property type="nucleotide sequence ID" value="XM_022015565.1"/>
</dbReference>
<keyword evidence="4 5" id="KW-0378">Hydrolase</keyword>
<evidence type="ECO:0000256" key="5">
    <source>
        <dbReference type="RuleBase" id="RU366025"/>
    </source>
</evidence>
<evidence type="ECO:0000256" key="4">
    <source>
        <dbReference type="ARBA" id="ARBA00022801"/>
    </source>
</evidence>
<evidence type="ECO:0000256" key="3">
    <source>
        <dbReference type="ARBA" id="ARBA00022670"/>
    </source>
</evidence>
<dbReference type="Gene3D" id="3.90.70.10">
    <property type="entry name" value="Cysteine proteinases"/>
    <property type="match status" value="2"/>
</dbReference>
<feature type="region of interest" description="Disordered" evidence="6">
    <location>
        <begin position="583"/>
        <end position="779"/>
    </location>
</feature>
<evidence type="ECO:0000259" key="7">
    <source>
        <dbReference type="PROSITE" id="PS50235"/>
    </source>
</evidence>
<dbReference type="InterPro" id="IPR050164">
    <property type="entry name" value="Peptidase_C19"/>
</dbReference>
<dbReference type="InParanoid" id="A0A1Y1UI91"/>
<feature type="compositionally biased region" description="Pro residues" evidence="6">
    <location>
        <begin position="147"/>
        <end position="156"/>
    </location>
</feature>
<feature type="compositionally biased region" description="Low complexity" evidence="6">
    <location>
        <begin position="132"/>
        <end position="146"/>
    </location>
</feature>
<dbReference type="GO" id="GO:0005634">
    <property type="term" value="C:nucleus"/>
    <property type="evidence" value="ECO:0007669"/>
    <property type="project" value="TreeGrafter"/>
</dbReference>
<feature type="compositionally biased region" description="Polar residues" evidence="6">
    <location>
        <begin position="101"/>
        <end position="119"/>
    </location>
</feature>
<dbReference type="SUPFAM" id="SSF54001">
    <property type="entry name" value="Cysteine proteinases"/>
    <property type="match status" value="1"/>
</dbReference>
<dbReference type="GO" id="GO:0006508">
    <property type="term" value="P:proteolysis"/>
    <property type="evidence" value="ECO:0007669"/>
    <property type="project" value="UniProtKB-KW"/>
</dbReference>
<comment type="caution">
    <text evidence="8">The sequence shown here is derived from an EMBL/GenBank/DDBJ whole genome shotgun (WGS) entry which is preliminary data.</text>
</comment>
<dbReference type="Proteomes" id="UP000193218">
    <property type="component" value="Unassembled WGS sequence"/>
</dbReference>
<gene>
    <name evidence="8" type="ORF">BD324DRAFT_623314</name>
</gene>
<reference evidence="8 9" key="1">
    <citation type="submission" date="2017-03" db="EMBL/GenBank/DDBJ databases">
        <title>Widespread Adenine N6-methylation of Active Genes in Fungi.</title>
        <authorList>
            <consortium name="DOE Joint Genome Institute"/>
            <person name="Mondo S.J."/>
            <person name="Dannebaum R.O."/>
            <person name="Kuo R.C."/>
            <person name="Louie K.B."/>
            <person name="Bewick A.J."/>
            <person name="Labutti K."/>
            <person name="Haridas S."/>
            <person name="Kuo A."/>
            <person name="Salamov A."/>
            <person name="Ahrendt S.R."/>
            <person name="Lau R."/>
            <person name="Bowen B.P."/>
            <person name="Lipzen A."/>
            <person name="Sullivan W."/>
            <person name="Andreopoulos W.B."/>
            <person name="Clum A."/>
            <person name="Lindquist E."/>
            <person name="Daum C."/>
            <person name="Northen T.R."/>
            <person name="Ramamoorthy G."/>
            <person name="Schmitz R.J."/>
            <person name="Gryganskyi A."/>
            <person name="Culley D."/>
            <person name="Magnuson J."/>
            <person name="James T.Y."/>
            <person name="O'Malley M.A."/>
            <person name="Stajich J.E."/>
            <person name="Spatafora J.W."/>
            <person name="Visel A."/>
            <person name="Grigoriev I.V."/>
        </authorList>
    </citation>
    <scope>NUCLEOTIDE SEQUENCE [LARGE SCALE GENOMIC DNA]</scope>
    <source>
        <strain evidence="8 9">NRRL Y-17943</strain>
    </source>
</reference>
<feature type="compositionally biased region" description="Pro residues" evidence="6">
    <location>
        <begin position="74"/>
        <end position="96"/>
    </location>
</feature>
<dbReference type="CDD" id="cd02257">
    <property type="entry name" value="Peptidase_C19"/>
    <property type="match status" value="1"/>
</dbReference>
<dbReference type="PANTHER" id="PTHR24006">
    <property type="entry name" value="UBIQUITIN CARBOXYL-TERMINAL HYDROLASE"/>
    <property type="match status" value="1"/>
</dbReference>
<dbReference type="GO" id="GO:0004843">
    <property type="term" value="F:cysteine-type deubiquitinase activity"/>
    <property type="evidence" value="ECO:0007669"/>
    <property type="project" value="UniProtKB-UniRule"/>
</dbReference>
<dbReference type="GO" id="GO:0016579">
    <property type="term" value="P:protein deubiquitination"/>
    <property type="evidence" value="ECO:0007669"/>
    <property type="project" value="InterPro"/>
</dbReference>
<feature type="compositionally biased region" description="Low complexity" evidence="6">
    <location>
        <begin position="729"/>
        <end position="742"/>
    </location>
</feature>
<feature type="compositionally biased region" description="Low complexity" evidence="6">
    <location>
        <begin position="749"/>
        <end position="766"/>
    </location>
</feature>
<dbReference type="InterPro" id="IPR038765">
    <property type="entry name" value="Papain-like_cys_pep_sf"/>
</dbReference>
<sequence length="779" mass="84758">MSRLRFPYRTESQTGEDGVNVDLTIIGEKGKSKEVERLWGLENFGNTCYCNSVLQALYACEPFRQFIESYGDAPPPIAPMAPPPGESNRPQAPPATPLATKMSNPFDNPNLNSASTSPAPSGGKRGLFSRRPTSSSSAQTPSSAPAPSLPPQPTAPPAHMISELDIPPVNPNPNGAPPSVFETVQTLFYHLTTSLPHQPLPVKKDAKPNAENAQTASLLPASAPENGEAKPTDKPGAPAKEPQGPPLLASLPPPSAPRGGGPFQAGTLGRGVVRPEDLLKTVKRENEMFRGMSQQDAHEFLGWVLNKVAEDVEIYDRSLRESGKPMIEPKVPGKTFVHRLFEGVLTNETRCLSCETTSSRDEQFLDLSIDIEQHSSVTACLRQFSTSEMLCQKNKFFCDSCCGLQEAEKRMKIKRLPNILALHLKRFKYQESLGRYTKLFYRVPFPTSLRLPNTADDTVNPDRLYELFAVVVHIGNGPHHGHYVCLIRSAGRWVMCDDENVEPIDDSDIFRYFGDYPSGAGYVLFYQAADLNPTDVGLKVMPKRQPPPKPAVEIPRVDTPTELDHIAELHEQEEAIPVRQPLSLSIPSRPDPPVPSPLPRSATSSSVTQTPTNGNVTRQSSQSRPSTAPKPIKEEGTKWYQRRKSTTEKDKRTSLIAASAPSNRLAVTPEKEIAQPVSPKPIRQPVPSEASSPPAMSSSFVSTQSNMSSASGTQVSPTMPTTPRDRTVSGSSQSSSAFGTSAEKTNSTGLGRRMSGLGRMGSRNGSMGFGKLLGKKDKQ</sequence>
<feature type="compositionally biased region" description="Polar residues" evidence="6">
    <location>
        <begin position="602"/>
        <end position="626"/>
    </location>
</feature>
<dbReference type="InterPro" id="IPR018200">
    <property type="entry name" value="USP_CS"/>
</dbReference>
<evidence type="ECO:0000256" key="1">
    <source>
        <dbReference type="ARBA" id="ARBA00000707"/>
    </source>
</evidence>
<dbReference type="GeneID" id="33557374"/>
<accession>A0A1Y1UI91</accession>
<evidence type="ECO:0000256" key="6">
    <source>
        <dbReference type="SAM" id="MobiDB-lite"/>
    </source>
</evidence>
<comment type="similarity">
    <text evidence="2 5">Belongs to the peptidase C19 family.</text>
</comment>
<name>A0A1Y1UI91_9TREE</name>
<dbReference type="FunCoup" id="A0A1Y1UI91">
    <property type="interactions" value="271"/>
</dbReference>
<dbReference type="InterPro" id="IPR001394">
    <property type="entry name" value="Peptidase_C19_UCH"/>
</dbReference>